<sequence length="241" mass="25890">MPAFELIGLAILWSIGLLAVIQTINSRGAIRTAISGIITVILLLMACFFSYLKFEGYGSFVSPMLSPTSIIAANISANEAEFNKRTSDSTQNPMSSISNDVGMSKNALNSPERYISSAEKIADEALSLVKEIEKFKALPNDIDEPSRETAESKALALRNATAKVNSKAAALFHPKSVSELHSKLVSATEGLRLAGYALHAYTTLENAADKQAQFEQSKRQAAAAAESISAYKSELGKLLKN</sequence>
<name>A0ABX5LUK5_9BACT</name>
<protein>
    <submittedName>
        <fullName evidence="2">Uncharacterized protein</fullName>
    </submittedName>
</protein>
<gene>
    <name evidence="2" type="ORF">B0H50_101152</name>
</gene>
<keyword evidence="3" id="KW-1185">Reference proteome</keyword>
<feature type="transmembrane region" description="Helical" evidence="1">
    <location>
        <begin position="32"/>
        <end position="51"/>
    </location>
</feature>
<organism evidence="2 3">
    <name type="scientific">Hallerella porci</name>
    <dbReference type="NCBI Taxonomy" id="1945871"/>
    <lineage>
        <taxon>Bacteria</taxon>
        <taxon>Pseudomonadati</taxon>
        <taxon>Fibrobacterota</taxon>
        <taxon>Fibrobacteria</taxon>
        <taxon>Fibrobacterales</taxon>
        <taxon>Fibrobacteraceae</taxon>
        <taxon>Hallerella</taxon>
    </lineage>
</organism>
<evidence type="ECO:0000313" key="2">
    <source>
        <dbReference type="EMBL" id="PWL04140.1"/>
    </source>
</evidence>
<keyword evidence="1" id="KW-0812">Transmembrane</keyword>
<keyword evidence="1" id="KW-1133">Transmembrane helix</keyword>
<comment type="caution">
    <text evidence="2">The sequence shown here is derived from an EMBL/GenBank/DDBJ whole genome shotgun (WGS) entry which is preliminary data.</text>
</comment>
<feature type="transmembrane region" description="Helical" evidence="1">
    <location>
        <begin position="6"/>
        <end position="25"/>
    </location>
</feature>
<keyword evidence="1" id="KW-0472">Membrane</keyword>
<evidence type="ECO:0000256" key="1">
    <source>
        <dbReference type="SAM" id="Phobius"/>
    </source>
</evidence>
<dbReference type="Proteomes" id="UP000245523">
    <property type="component" value="Unassembled WGS sequence"/>
</dbReference>
<dbReference type="RefSeq" id="WP_106197429.1">
    <property type="nucleotide sequence ID" value="NZ_JAXEIU010000053.1"/>
</dbReference>
<proteinExistence type="predicted"/>
<dbReference type="EMBL" id="QGHD01000001">
    <property type="protein sequence ID" value="PWL04140.1"/>
    <property type="molecule type" value="Genomic_DNA"/>
</dbReference>
<evidence type="ECO:0000313" key="3">
    <source>
        <dbReference type="Proteomes" id="UP000245523"/>
    </source>
</evidence>
<accession>A0ABX5LUK5</accession>
<reference evidence="2 3" key="1">
    <citation type="submission" date="2018-05" db="EMBL/GenBank/DDBJ databases">
        <title>Animal gut microbial communities from fecal samples from Wisconsin, USA.</title>
        <authorList>
            <person name="Neumann A."/>
        </authorList>
    </citation>
    <scope>NUCLEOTIDE SEQUENCE [LARGE SCALE GENOMIC DNA]</scope>
    <source>
        <strain evidence="2 3">UWS4</strain>
    </source>
</reference>